<dbReference type="PROSITE" id="PS51257">
    <property type="entry name" value="PROKAR_LIPOPROTEIN"/>
    <property type="match status" value="1"/>
</dbReference>
<dbReference type="AlphaFoldDB" id="A0A2S9GXH6"/>
<dbReference type="Proteomes" id="UP000237839">
    <property type="component" value="Unassembled WGS sequence"/>
</dbReference>
<dbReference type="SUPFAM" id="SSF53474">
    <property type="entry name" value="alpha/beta-Hydrolases"/>
    <property type="match status" value="1"/>
</dbReference>
<organism evidence="5 6">
    <name type="scientific">Solimicrobium silvestre</name>
    <dbReference type="NCBI Taxonomy" id="2099400"/>
    <lineage>
        <taxon>Bacteria</taxon>
        <taxon>Pseudomonadati</taxon>
        <taxon>Pseudomonadota</taxon>
        <taxon>Betaproteobacteria</taxon>
        <taxon>Burkholderiales</taxon>
        <taxon>Oxalobacteraceae</taxon>
        <taxon>Solimicrobium</taxon>
    </lineage>
</organism>
<comment type="caution">
    <text evidence="5">The sequence shown here is derived from an EMBL/GenBank/DDBJ whole genome shotgun (WGS) entry which is preliminary data.</text>
</comment>
<gene>
    <name evidence="5" type="ORF">S2091_2799</name>
</gene>
<dbReference type="InterPro" id="IPR029058">
    <property type="entry name" value="AB_hydrolase_fold"/>
</dbReference>
<dbReference type="PROSITE" id="PS00122">
    <property type="entry name" value="CARBOXYLESTERASE_B_1"/>
    <property type="match status" value="1"/>
</dbReference>
<dbReference type="Pfam" id="PF00135">
    <property type="entry name" value="COesterase"/>
    <property type="match status" value="1"/>
</dbReference>
<dbReference type="InterPro" id="IPR019826">
    <property type="entry name" value="Carboxylesterase_B_AS"/>
</dbReference>
<dbReference type="GO" id="GO:0016787">
    <property type="term" value="F:hydrolase activity"/>
    <property type="evidence" value="ECO:0007669"/>
    <property type="project" value="UniProtKB-KW"/>
</dbReference>
<dbReference type="InterPro" id="IPR050309">
    <property type="entry name" value="Type-B_Carboxylest/Lipase"/>
</dbReference>
<accession>A0A2S9GXH6</accession>
<feature type="signal peptide" evidence="3">
    <location>
        <begin position="1"/>
        <end position="20"/>
    </location>
</feature>
<feature type="domain" description="Carboxylesterase type B" evidence="4">
    <location>
        <begin position="32"/>
        <end position="520"/>
    </location>
</feature>
<dbReference type="Gene3D" id="3.40.50.1820">
    <property type="entry name" value="alpha/beta hydrolase"/>
    <property type="match status" value="1"/>
</dbReference>
<sequence>MKINLSVVLSLFLASLLLVSCGGKSGSNGSLPSVQTDKGVVVGTTTGTVNKFLGISYAAPPVGNLRWQAPQPATAWSTPFAATAFGAPCVQSVSFFGQASTSEDCLHLNVFAPTGSGPFPVMVWIHGGALITGEASDYDPTALVNSGVIVVTVDYRLGVLGFLTHPALAASNGSAGNYGLMDQQAALKWVQTNISGFGGDPKNVTLFGQSAGGLSTLSQIASPLAAGLFQKAIVESGSYSLQPLTLTAAETAGQSFATNAGCSSQTAACLLALPVSTILANASAIQSNGSQLPTVDLVLLPTTIASALTSGNFNKVPMIEGTNQHEYSVLSDTSIDVTLGGQMTASEYPNYVNGIFGSTIGAELIQYVYPLTSSVTPAWTFDDLMTDFLFSCNGRSIAQVMSTVVPVYTYEFADANAPMFFNVPPRTDGFGAYHAAELAYLFPGSSGTAYYGSPFTAAQTALSTQMIGFWSQFAKTGNPNAAGSSAWPAYTVANDTYLTLAPSAVATSTSFAAAHHCSIWLPSDVGF</sequence>
<evidence type="ECO:0000256" key="3">
    <source>
        <dbReference type="RuleBase" id="RU361235"/>
    </source>
</evidence>
<evidence type="ECO:0000313" key="6">
    <source>
        <dbReference type="Proteomes" id="UP000237839"/>
    </source>
</evidence>
<dbReference type="PANTHER" id="PTHR11559">
    <property type="entry name" value="CARBOXYLESTERASE"/>
    <property type="match status" value="1"/>
</dbReference>
<keyword evidence="6" id="KW-1185">Reference proteome</keyword>
<proteinExistence type="inferred from homology"/>
<dbReference type="InterPro" id="IPR002018">
    <property type="entry name" value="CarbesteraseB"/>
</dbReference>
<dbReference type="EC" id="3.1.1.-" evidence="3"/>
<protein>
    <recommendedName>
        <fullName evidence="3">Carboxylic ester hydrolase</fullName>
        <ecNumber evidence="3">3.1.1.-</ecNumber>
    </recommendedName>
</protein>
<keyword evidence="3" id="KW-0732">Signal</keyword>
<dbReference type="RefSeq" id="WP_105532557.1">
    <property type="nucleotide sequence ID" value="NZ_PUGF01000013.1"/>
</dbReference>
<dbReference type="OrthoDB" id="9775851at2"/>
<keyword evidence="2 3" id="KW-0378">Hydrolase</keyword>
<dbReference type="EMBL" id="PUGF01000013">
    <property type="protein sequence ID" value="PRC92424.1"/>
    <property type="molecule type" value="Genomic_DNA"/>
</dbReference>
<name>A0A2S9GXH6_9BURK</name>
<evidence type="ECO:0000256" key="1">
    <source>
        <dbReference type="ARBA" id="ARBA00005964"/>
    </source>
</evidence>
<evidence type="ECO:0000313" key="5">
    <source>
        <dbReference type="EMBL" id="PRC92424.1"/>
    </source>
</evidence>
<evidence type="ECO:0000259" key="4">
    <source>
        <dbReference type="Pfam" id="PF00135"/>
    </source>
</evidence>
<evidence type="ECO:0000256" key="2">
    <source>
        <dbReference type="ARBA" id="ARBA00022801"/>
    </source>
</evidence>
<comment type="similarity">
    <text evidence="1 3">Belongs to the type-B carboxylesterase/lipase family.</text>
</comment>
<reference evidence="5 6" key="1">
    <citation type="submission" date="2018-02" db="EMBL/GenBank/DDBJ databases">
        <title>Solimicrobium silvestre gen. nov., sp. nov., isolated from alpine forest soil.</title>
        <authorList>
            <person name="Margesin R."/>
            <person name="Albuquerque L."/>
            <person name="Zhang D.-C."/>
            <person name="Froufe H.J.C."/>
            <person name="Severino R."/>
            <person name="Roxo I."/>
            <person name="Egas C."/>
            <person name="Da Costa M.S."/>
        </authorList>
    </citation>
    <scope>NUCLEOTIDE SEQUENCE [LARGE SCALE GENOMIC DNA]</scope>
    <source>
        <strain evidence="5 6">S20-91</strain>
    </source>
</reference>
<feature type="chain" id="PRO_5015368626" description="Carboxylic ester hydrolase" evidence="3">
    <location>
        <begin position="21"/>
        <end position="527"/>
    </location>
</feature>